<dbReference type="OrthoDB" id="9785113at2"/>
<organism evidence="7 8">
    <name type="scientific">Amphritea opalescens</name>
    <dbReference type="NCBI Taxonomy" id="2490544"/>
    <lineage>
        <taxon>Bacteria</taxon>
        <taxon>Pseudomonadati</taxon>
        <taxon>Pseudomonadota</taxon>
        <taxon>Gammaproteobacteria</taxon>
        <taxon>Oceanospirillales</taxon>
        <taxon>Oceanospirillaceae</taxon>
        <taxon>Amphritea</taxon>
    </lineage>
</organism>
<name>A0A430KPF4_9GAMM</name>
<feature type="domain" description="ABC transmembrane type-1" evidence="6">
    <location>
        <begin position="456"/>
        <end position="744"/>
    </location>
</feature>
<evidence type="ECO:0000256" key="3">
    <source>
        <dbReference type="ARBA" id="ARBA00022989"/>
    </source>
</evidence>
<accession>A0A430KPF4</accession>
<keyword evidence="3 5" id="KW-1133">Transmembrane helix</keyword>
<keyword evidence="2 5" id="KW-0812">Transmembrane</keyword>
<evidence type="ECO:0000256" key="1">
    <source>
        <dbReference type="ARBA" id="ARBA00004651"/>
    </source>
</evidence>
<feature type="transmembrane region" description="Helical" evidence="5">
    <location>
        <begin position="723"/>
        <end position="744"/>
    </location>
</feature>
<keyword evidence="4 5" id="KW-0472">Membrane</keyword>
<feature type="transmembrane region" description="Helical" evidence="5">
    <location>
        <begin position="609"/>
        <end position="627"/>
    </location>
</feature>
<dbReference type="Pfam" id="PF00528">
    <property type="entry name" value="BPD_transp_1"/>
    <property type="match status" value="1"/>
</dbReference>
<evidence type="ECO:0000256" key="4">
    <source>
        <dbReference type="ARBA" id="ARBA00023136"/>
    </source>
</evidence>
<feature type="transmembrane region" description="Helical" evidence="5">
    <location>
        <begin position="462"/>
        <end position="484"/>
    </location>
</feature>
<keyword evidence="8" id="KW-1185">Reference proteome</keyword>
<gene>
    <name evidence="7" type="ORF">EH243_11920</name>
</gene>
<dbReference type="PANTHER" id="PTHR42727:SF1">
    <property type="entry name" value="PHOSPHATE TRANSPORT SYSTEM PERMEASE"/>
    <property type="match status" value="1"/>
</dbReference>
<dbReference type="SUPFAM" id="SSF161098">
    <property type="entry name" value="MetI-like"/>
    <property type="match status" value="2"/>
</dbReference>
<dbReference type="InterPro" id="IPR000515">
    <property type="entry name" value="MetI-like"/>
</dbReference>
<feature type="transmembrane region" description="Helical" evidence="5">
    <location>
        <begin position="35"/>
        <end position="57"/>
    </location>
</feature>
<evidence type="ECO:0000256" key="2">
    <source>
        <dbReference type="ARBA" id="ARBA00022692"/>
    </source>
</evidence>
<feature type="transmembrane region" description="Helical" evidence="5">
    <location>
        <begin position="524"/>
        <end position="545"/>
    </location>
</feature>
<dbReference type="Gene3D" id="1.10.3720.10">
    <property type="entry name" value="MetI-like"/>
    <property type="match status" value="1"/>
</dbReference>
<dbReference type="CDD" id="cd06261">
    <property type="entry name" value="TM_PBP2"/>
    <property type="match status" value="1"/>
</dbReference>
<feature type="transmembrane region" description="Helical" evidence="5">
    <location>
        <begin position="565"/>
        <end position="588"/>
    </location>
</feature>
<comment type="caution">
    <text evidence="7">The sequence shown here is derived from an EMBL/GenBank/DDBJ whole genome shotgun (WGS) entry which is preliminary data.</text>
</comment>
<reference evidence="7 8" key="1">
    <citation type="submission" date="2018-11" db="EMBL/GenBank/DDBJ databases">
        <title>The draft genome sequence of Amphritea opalescens ANRC-JH13T.</title>
        <authorList>
            <person name="Fang Z."/>
            <person name="Zhang Y."/>
            <person name="Han X."/>
        </authorList>
    </citation>
    <scope>NUCLEOTIDE SEQUENCE [LARGE SCALE GENOMIC DNA]</scope>
    <source>
        <strain evidence="7 8">ANRC-JH13</strain>
    </source>
</reference>
<feature type="transmembrane region" description="Helical" evidence="5">
    <location>
        <begin position="496"/>
        <end position="517"/>
    </location>
</feature>
<dbReference type="PROSITE" id="PS50928">
    <property type="entry name" value="ABC_TM1"/>
    <property type="match status" value="1"/>
</dbReference>
<dbReference type="AlphaFoldDB" id="A0A430KPF4"/>
<evidence type="ECO:0000256" key="5">
    <source>
        <dbReference type="RuleBase" id="RU363032"/>
    </source>
</evidence>
<dbReference type="Proteomes" id="UP000283087">
    <property type="component" value="Unassembled WGS sequence"/>
</dbReference>
<evidence type="ECO:0000313" key="8">
    <source>
        <dbReference type="Proteomes" id="UP000283087"/>
    </source>
</evidence>
<protein>
    <submittedName>
        <fullName evidence="7">ABC transporter permease subunit</fullName>
    </submittedName>
</protein>
<dbReference type="Gene3D" id="2.130.10.10">
    <property type="entry name" value="YVTN repeat-like/Quinoprotein amine dehydrogenase"/>
    <property type="match status" value="1"/>
</dbReference>
<dbReference type="RefSeq" id="WP_126158899.1">
    <property type="nucleotide sequence ID" value="NZ_RQXW01000010.1"/>
</dbReference>
<dbReference type="InterPro" id="IPR015943">
    <property type="entry name" value="WD40/YVTN_repeat-like_dom_sf"/>
</dbReference>
<proteinExistence type="inferred from homology"/>
<keyword evidence="5" id="KW-0813">Transport</keyword>
<dbReference type="InterPro" id="IPR035906">
    <property type="entry name" value="MetI-like_sf"/>
</dbReference>
<dbReference type="InterPro" id="IPR036322">
    <property type="entry name" value="WD40_repeat_dom_sf"/>
</dbReference>
<comment type="subcellular location">
    <subcellularLocation>
        <location evidence="1 5">Cell membrane</location>
        <topology evidence="1 5">Multi-pass membrane protein</topology>
    </subcellularLocation>
</comment>
<evidence type="ECO:0000313" key="7">
    <source>
        <dbReference type="EMBL" id="RTE65371.1"/>
    </source>
</evidence>
<evidence type="ECO:0000259" key="6">
    <source>
        <dbReference type="PROSITE" id="PS50928"/>
    </source>
</evidence>
<dbReference type="GO" id="GO:0005886">
    <property type="term" value="C:plasma membrane"/>
    <property type="evidence" value="ECO:0007669"/>
    <property type="project" value="UniProtKB-SubCell"/>
</dbReference>
<dbReference type="SUPFAM" id="SSF50978">
    <property type="entry name" value="WD40 repeat-like"/>
    <property type="match status" value="1"/>
</dbReference>
<comment type="similarity">
    <text evidence="5">Belongs to the binding-protein-dependent transport system permease family.</text>
</comment>
<sequence>MSIENSSVIPDLDFNTPAQRRGRKLRALKDKVARVGIGLGGVSVIIAILLIFFYLLYEVIPMFRSAEVQPWEQNGQIVEPYAVPGAGKTLYMAMEEQAEIGIRVTDQGNIIFFSTTSGEVIKSIQASLPVGATITSFAMVSENSRMFALGLSNGQALVFKHTYKSTYPDGKRVILPNIAYPLGEAPIDVASTALEQLTISGSEGSYALIGGNQENLQAIFISQTENMFTGDVELEESTTHLPDLGIKIKKMLLMPDLAWLFVAGESGKMAVVNLRNQDAPIITQVLQASSSKITTFDLLLGGNAVLLGNAEGEVSEWFLVRDDQGEWQMTKIRSFDTGQTAISDLAIEHRRKGFATIDAAGELRLYNTTANVNVLAEKVAQANASMITLAPRANAALIEEAGKLTLLHIDNEHPEVSWSSLWGKVWYEGYEEPKYVWQSSAANNDFEPKFSLMPLAFGTLKAAFYAMILATPLAICGAIYTAYFMVPTLRRKVKPFIELMEALPTVILGFLAGLWLAPFMEENLPGIFVTLLMIPVAILAFAYAWAQMPKKVRWLVPDGWDALLLIPVIMLATWFSISISPSMELALFDGNMRHWLTNDLGIAYDQRNAMVIGIAMGFAIIPTIFSITEDAIFAVPKHLSYGSLALGATPWQTLTRVVIPTASPGIFSAVMIGMGRAVGETMIVLMATGNTPIMDANIFEGMRTLAANIAVEMPESEVGSTHYRILFLAAFVLFMFTFAVNTVAEVIRQRLRNKYGSL</sequence>
<dbReference type="PANTHER" id="PTHR42727">
    <property type="entry name" value="PHOSPHATE TRANSPORT SYSTEM PERMEASE PROTEIN"/>
    <property type="match status" value="1"/>
</dbReference>
<dbReference type="GO" id="GO:0055085">
    <property type="term" value="P:transmembrane transport"/>
    <property type="evidence" value="ECO:0007669"/>
    <property type="project" value="InterPro"/>
</dbReference>
<dbReference type="EMBL" id="RQXW01000010">
    <property type="protein sequence ID" value="RTE65371.1"/>
    <property type="molecule type" value="Genomic_DNA"/>
</dbReference>